<evidence type="ECO:0000259" key="3">
    <source>
        <dbReference type="Pfam" id="PF00303"/>
    </source>
</evidence>
<dbReference type="PANTHER" id="PTHR11548">
    <property type="entry name" value="THYMIDYLATE SYNTHASE 1"/>
    <property type="match status" value="1"/>
</dbReference>
<dbReference type="Proteomes" id="UP001144110">
    <property type="component" value="Unassembled WGS sequence"/>
</dbReference>
<organism evidence="4 5">
    <name type="scientific">Candidatus Thermodesulfobacterium syntrophicum</name>
    <dbReference type="NCBI Taxonomy" id="3060442"/>
    <lineage>
        <taxon>Bacteria</taxon>
        <taxon>Pseudomonadati</taxon>
        <taxon>Thermodesulfobacteriota</taxon>
        <taxon>Thermodesulfobacteria</taxon>
        <taxon>Thermodesulfobacteriales</taxon>
        <taxon>Thermodesulfobacteriaceae</taxon>
        <taxon>Thermodesulfobacterium</taxon>
    </lineage>
</organism>
<dbReference type="SUPFAM" id="SSF55831">
    <property type="entry name" value="Thymidylate synthase/dCMP hydroxymethylase"/>
    <property type="match status" value="1"/>
</dbReference>
<keyword evidence="2" id="KW-0808">Transferase</keyword>
<evidence type="ECO:0000313" key="4">
    <source>
        <dbReference type="EMBL" id="MDF2952765.1"/>
    </source>
</evidence>
<sequence length="241" mass="27653">MQIDLKPLLICAKTISDAWFQIIYNILDRSYIQHIQKGSFEKEQIRYQLPGLSVFIERPWEDMVPEIPPHLGIPSPTSMEYIEEYFAEYLMNPELAPNETYRYSSRIQYPMPKGGTQLERVIQMLKETPLTNQAVIEVGTPEDHDICYGKDGKLDPPCLRIIDFKVIPVNGKLVLSVSVYFRSWDLWAGFPTNLGGIELLKQYVATEAELENGPMYAYSAGAHIYGYQLDLVKARISRARV</sequence>
<reference evidence="4" key="1">
    <citation type="submission" date="2022-11" db="EMBL/GenBank/DDBJ databases">
        <title>Candidatus Alkanophaga archaea from heated hydrothermal vent sediment oxidize petroleum alkanes.</title>
        <authorList>
            <person name="Zehnle H."/>
            <person name="Laso-Perez R."/>
            <person name="Lipp J."/>
            <person name="Teske A."/>
            <person name="Wegener G."/>
        </authorList>
    </citation>
    <scope>NUCLEOTIDE SEQUENCE</scope>
    <source>
        <strain evidence="4">MCA70</strain>
    </source>
</reference>
<proteinExistence type="predicted"/>
<dbReference type="GO" id="GO:0005829">
    <property type="term" value="C:cytosol"/>
    <property type="evidence" value="ECO:0007669"/>
    <property type="project" value="TreeGrafter"/>
</dbReference>
<dbReference type="GO" id="GO:0032259">
    <property type="term" value="P:methylation"/>
    <property type="evidence" value="ECO:0007669"/>
    <property type="project" value="UniProtKB-KW"/>
</dbReference>
<dbReference type="InterPro" id="IPR036926">
    <property type="entry name" value="Thymidate_synth/dCMP_Mease_sf"/>
</dbReference>
<dbReference type="InterPro" id="IPR023451">
    <property type="entry name" value="Thymidate_synth/dCMP_Mease_dom"/>
</dbReference>
<evidence type="ECO:0000256" key="1">
    <source>
        <dbReference type="ARBA" id="ARBA00022603"/>
    </source>
</evidence>
<dbReference type="Pfam" id="PF00303">
    <property type="entry name" value="Thymidylat_synt"/>
    <property type="match status" value="1"/>
</dbReference>
<gene>
    <name evidence="4" type="ORF">OD816_000010</name>
</gene>
<dbReference type="EMBL" id="JAPHEG010000001">
    <property type="protein sequence ID" value="MDF2952765.1"/>
    <property type="molecule type" value="Genomic_DNA"/>
</dbReference>
<dbReference type="AlphaFoldDB" id="A0AAE3P2Q3"/>
<dbReference type="Gene3D" id="3.30.572.10">
    <property type="entry name" value="Thymidylate synthase/dCMP hydroxymethylase domain"/>
    <property type="match status" value="1"/>
</dbReference>
<protein>
    <submittedName>
        <fullName evidence="4">Thymidylate synthase</fullName>
    </submittedName>
</protein>
<accession>A0AAE3P2Q3</accession>
<keyword evidence="1" id="KW-0489">Methyltransferase</keyword>
<dbReference type="PANTHER" id="PTHR11548:SF1">
    <property type="entry name" value="THYMIDYLATE SYNTHASE 1"/>
    <property type="match status" value="1"/>
</dbReference>
<dbReference type="GO" id="GO:0006231">
    <property type="term" value="P:dTMP biosynthetic process"/>
    <property type="evidence" value="ECO:0007669"/>
    <property type="project" value="TreeGrafter"/>
</dbReference>
<dbReference type="InterPro" id="IPR045097">
    <property type="entry name" value="Thymidate_synth/dCMP_Mease"/>
</dbReference>
<dbReference type="GO" id="GO:0004799">
    <property type="term" value="F:thymidylate synthase activity"/>
    <property type="evidence" value="ECO:0007669"/>
    <property type="project" value="TreeGrafter"/>
</dbReference>
<comment type="caution">
    <text evidence="4">The sequence shown here is derived from an EMBL/GenBank/DDBJ whole genome shotgun (WGS) entry which is preliminary data.</text>
</comment>
<evidence type="ECO:0000313" key="5">
    <source>
        <dbReference type="Proteomes" id="UP001144110"/>
    </source>
</evidence>
<name>A0AAE3P2Q3_9BACT</name>
<evidence type="ECO:0000256" key="2">
    <source>
        <dbReference type="ARBA" id="ARBA00022679"/>
    </source>
</evidence>
<feature type="domain" description="Thymidylate synthase/dCMP hydroxymethylase" evidence="3">
    <location>
        <begin position="111"/>
        <end position="239"/>
    </location>
</feature>